<evidence type="ECO:0008006" key="4">
    <source>
        <dbReference type="Google" id="ProtNLM"/>
    </source>
</evidence>
<sequence length="400" mass="44936">METGRRVLLHVGTPKTGTSYLQDVLFHNRETLAEQGVHYFADRFDAHFLAALDLMDLPWGGIEEEATGAWDALAAKVRAVENGTVIISHEILATASWQQAKHALESLGEDSEIHIMLSARDLARQIPAEWQENVKHRSVVTYAEFLEEIRDPAREGRIGSWFWGVQELPDILDRWTQGIAPDRVHLITVPPPGSPSTLLWERFAAAFGLDDVTIDLEGIDRGNPSLGVPEAALLREVNLAVVPVLEPADYRPFVREFLAHRTLAKRRDSARLALSPDILPWVESLSESWVEALSGRGYDVVGGLDELLVPSDLAGKPFVDPDNIPARQVLDVGVATIEALLQEAIRLRTSEARLEEEVAELHAELEHTRSLVPKERAREGLERRWWGRAMLKVYRLVRRR</sequence>
<gene>
    <name evidence="2" type="ORF">GCM10017579_02420</name>
</gene>
<organism evidence="2 3">
    <name type="scientific">Nocardioides luteus</name>
    <dbReference type="NCBI Taxonomy" id="1844"/>
    <lineage>
        <taxon>Bacteria</taxon>
        <taxon>Bacillati</taxon>
        <taxon>Actinomycetota</taxon>
        <taxon>Actinomycetes</taxon>
        <taxon>Propionibacteriales</taxon>
        <taxon>Nocardioidaceae</taxon>
        <taxon>Nocardioides</taxon>
    </lineage>
</organism>
<comment type="caution">
    <text evidence="2">The sequence shown here is derived from an EMBL/GenBank/DDBJ whole genome shotgun (WGS) entry which is preliminary data.</text>
</comment>
<keyword evidence="3" id="KW-1185">Reference proteome</keyword>
<protein>
    <recommendedName>
        <fullName evidence="4">Sulfotransferase family protein</fullName>
    </recommendedName>
</protein>
<reference evidence="2" key="1">
    <citation type="journal article" date="2014" name="Int. J. Syst. Evol. Microbiol.">
        <title>Complete genome of a new Firmicutes species belonging to the dominant human colonic microbiota ('Ruminococcus bicirculans') reveals two chromosomes and a selective capacity to utilize plant glucans.</title>
        <authorList>
            <consortium name="NISC Comparative Sequencing Program"/>
            <person name="Wegmann U."/>
            <person name="Louis P."/>
            <person name="Goesmann A."/>
            <person name="Henrissat B."/>
            <person name="Duncan S.H."/>
            <person name="Flint H.J."/>
        </authorList>
    </citation>
    <scope>NUCLEOTIDE SEQUENCE</scope>
    <source>
        <strain evidence="2">VKM Ac-1246</strain>
    </source>
</reference>
<dbReference type="SUPFAM" id="SSF52540">
    <property type="entry name" value="P-loop containing nucleoside triphosphate hydrolases"/>
    <property type="match status" value="1"/>
</dbReference>
<dbReference type="InterPro" id="IPR027417">
    <property type="entry name" value="P-loop_NTPase"/>
</dbReference>
<accession>A0ABQ5SR14</accession>
<name>A0ABQ5SR14_9ACTN</name>
<evidence type="ECO:0000256" key="1">
    <source>
        <dbReference type="SAM" id="Coils"/>
    </source>
</evidence>
<proteinExistence type="predicted"/>
<dbReference type="EMBL" id="BSEL01000001">
    <property type="protein sequence ID" value="GLJ66206.1"/>
    <property type="molecule type" value="Genomic_DNA"/>
</dbReference>
<reference evidence="2" key="2">
    <citation type="submission" date="2023-01" db="EMBL/GenBank/DDBJ databases">
        <authorList>
            <person name="Sun Q."/>
            <person name="Evtushenko L."/>
        </authorList>
    </citation>
    <scope>NUCLEOTIDE SEQUENCE</scope>
    <source>
        <strain evidence="2">VKM Ac-1246</strain>
    </source>
</reference>
<keyword evidence="1" id="KW-0175">Coiled coil</keyword>
<evidence type="ECO:0000313" key="3">
    <source>
        <dbReference type="Proteomes" id="UP001142292"/>
    </source>
</evidence>
<evidence type="ECO:0000313" key="2">
    <source>
        <dbReference type="EMBL" id="GLJ66206.1"/>
    </source>
</evidence>
<feature type="coiled-coil region" evidence="1">
    <location>
        <begin position="337"/>
        <end position="371"/>
    </location>
</feature>
<dbReference type="Proteomes" id="UP001142292">
    <property type="component" value="Unassembled WGS sequence"/>
</dbReference>
<dbReference type="RefSeq" id="WP_229787287.1">
    <property type="nucleotide sequence ID" value="NZ_BMRK01000002.1"/>
</dbReference>